<dbReference type="Pfam" id="PF02705">
    <property type="entry name" value="K_trans"/>
    <property type="match status" value="1"/>
</dbReference>
<feature type="domain" description="K+ potassium transporter C-terminal" evidence="15">
    <location>
        <begin position="518"/>
        <end position="666"/>
    </location>
</feature>
<evidence type="ECO:0000256" key="12">
    <source>
        <dbReference type="ARBA" id="ARBA00023136"/>
    </source>
</evidence>
<keyword evidence="3 13" id="KW-0813">Transport</keyword>
<keyword evidence="7 13" id="KW-0812">Transmembrane</keyword>
<feature type="transmembrane region" description="Helical" evidence="13">
    <location>
        <begin position="132"/>
        <end position="156"/>
    </location>
</feature>
<evidence type="ECO:0000256" key="10">
    <source>
        <dbReference type="ARBA" id="ARBA00022989"/>
    </source>
</evidence>
<evidence type="ECO:0000256" key="4">
    <source>
        <dbReference type="ARBA" id="ARBA00022475"/>
    </source>
</evidence>
<reference evidence="17" key="1">
    <citation type="submission" date="2016-10" db="EMBL/GenBank/DDBJ databases">
        <authorList>
            <person name="Varghese N."/>
            <person name="Submissions S."/>
        </authorList>
    </citation>
    <scope>NUCLEOTIDE SEQUENCE [LARGE SCALE GENOMIC DNA]</scope>
    <source>
        <strain evidence="17">S6-262</strain>
    </source>
</reference>
<gene>
    <name evidence="13" type="primary">kup</name>
    <name evidence="16" type="ORF">SAMN05192583_3454</name>
</gene>
<dbReference type="GO" id="GO:0005886">
    <property type="term" value="C:plasma membrane"/>
    <property type="evidence" value="ECO:0007669"/>
    <property type="project" value="UniProtKB-SubCell"/>
</dbReference>
<evidence type="ECO:0000256" key="7">
    <source>
        <dbReference type="ARBA" id="ARBA00022692"/>
    </source>
</evidence>
<evidence type="ECO:0000256" key="8">
    <source>
        <dbReference type="ARBA" id="ARBA00022847"/>
    </source>
</evidence>
<evidence type="ECO:0000256" key="5">
    <source>
        <dbReference type="ARBA" id="ARBA00022519"/>
    </source>
</evidence>
<comment type="catalytic activity">
    <reaction evidence="13">
        <text>K(+)(in) + H(+)(in) = K(+)(out) + H(+)(out)</text>
        <dbReference type="Rhea" id="RHEA:28490"/>
        <dbReference type="ChEBI" id="CHEBI:15378"/>
        <dbReference type="ChEBI" id="CHEBI:29103"/>
    </reaction>
</comment>
<keyword evidence="12 13" id="KW-0472">Membrane</keyword>
<dbReference type="Pfam" id="PF22776">
    <property type="entry name" value="K_trans_C"/>
    <property type="match status" value="1"/>
</dbReference>
<proteinExistence type="inferred from homology"/>
<feature type="transmembrane region" description="Helical" evidence="13">
    <location>
        <begin position="81"/>
        <end position="102"/>
    </location>
</feature>
<comment type="function">
    <text evidence="13">Transport of potassium into the cell. Likely operates as a K(+):H(+) symporter.</text>
</comment>
<dbReference type="Proteomes" id="UP000199206">
    <property type="component" value="Unassembled WGS sequence"/>
</dbReference>
<feature type="transmembrane region" description="Helical" evidence="13">
    <location>
        <begin position="280"/>
        <end position="303"/>
    </location>
</feature>
<feature type="transmembrane region" description="Helical" evidence="13">
    <location>
        <begin position="467"/>
        <end position="485"/>
    </location>
</feature>
<comment type="similarity">
    <text evidence="2 13">Belongs to the HAK/KUP transporter (TC 2.A.72) family.</text>
</comment>
<keyword evidence="17" id="KW-1185">Reference proteome</keyword>
<dbReference type="AlphaFoldDB" id="A0A1H8IZR2"/>
<dbReference type="InterPro" id="IPR053951">
    <property type="entry name" value="K_trans_N"/>
</dbReference>
<evidence type="ECO:0000313" key="16">
    <source>
        <dbReference type="EMBL" id="SEN73931.1"/>
    </source>
</evidence>
<organism evidence="16 17">
    <name type="scientific">Sphingomonas gellani</name>
    <dbReference type="NCBI Taxonomy" id="1166340"/>
    <lineage>
        <taxon>Bacteria</taxon>
        <taxon>Pseudomonadati</taxon>
        <taxon>Pseudomonadota</taxon>
        <taxon>Alphaproteobacteria</taxon>
        <taxon>Sphingomonadales</taxon>
        <taxon>Sphingomonadaceae</taxon>
        <taxon>Sphingomonas</taxon>
    </lineage>
</organism>
<keyword evidence="6 13" id="KW-0633">Potassium transport</keyword>
<dbReference type="OrthoDB" id="9805577at2"/>
<evidence type="ECO:0000259" key="14">
    <source>
        <dbReference type="Pfam" id="PF02705"/>
    </source>
</evidence>
<accession>A0A1H8IZR2</accession>
<evidence type="ECO:0000313" key="17">
    <source>
        <dbReference type="Proteomes" id="UP000199206"/>
    </source>
</evidence>
<keyword evidence="8 13" id="KW-0769">Symport</keyword>
<keyword evidence="4 13" id="KW-1003">Cell membrane</keyword>
<feature type="transmembrane region" description="Helical" evidence="13">
    <location>
        <begin position="410"/>
        <end position="430"/>
    </location>
</feature>
<dbReference type="InterPro" id="IPR053952">
    <property type="entry name" value="K_trans_C"/>
</dbReference>
<protein>
    <recommendedName>
        <fullName evidence="13">Probable potassium transport system protein Kup</fullName>
    </recommendedName>
</protein>
<feature type="transmembrane region" description="Helical" evidence="13">
    <location>
        <begin position="176"/>
        <end position="192"/>
    </location>
</feature>
<keyword evidence="11 13" id="KW-0406">Ion transport</keyword>
<sequence>MSSTSETLIDLPAGTAGSAAHATDRDATDLPATHPGKGHSVAWLTVGAIGVVFGDIGTSPLYAFREALGQTAADGVVASEILGVLSLALWALILVVTVKYVLFLMRADNRGEGGVLALAALARRSLGIRSRVALVLGATGAALFYGDAIITPSLSVLSAMEGLRTIPGAAATFDEGTVRALTITILIALFLVQKRGTAHVARLFGPICILWFVSIGALGLWHIADEISILRVFWPGYAVNFLAGHGTIGLFALGAVFLTVTGAEALTADMGHFGVPPIRWGWFVLVFPALALNYLGQGAFALATLEASQHGGPAFTNQDWFFLMAPASLRAPLIVLAGAATVIASQAVITGAFSLTQQAVQLGLLPRLRLRQTSADFAGQIYLPAINWMLLFGVLLLVSQFRTSSDMAAAYGIAVTGTMVITTCLAYLVVRHSWHWSRPRAIATILPFLMLDLVFFGANILRVIEGGWVPLVVAGLIGFVIYTWVRGRGIVRAFEQRQSIPLADLVSALAKRPPERVPGTAVFLTANPDAAPGALLHNLKHNKVLHERNLIVSIRSADRPFVPTADRAKVSRLNDDFTTVVLRYGFMESPDVPGDLGVGGKGDRKGLDPMRTSFFIGRNTLKPEAKEGMPPWQDRLFMFLQRNASDPTDFLRIPPGKVLELGEQVTV</sequence>
<feature type="domain" description="K+ potassium transporter integral membrane" evidence="14">
    <location>
        <begin position="45"/>
        <end position="506"/>
    </location>
</feature>
<keyword evidence="5" id="KW-0997">Cell inner membrane</keyword>
<evidence type="ECO:0000256" key="9">
    <source>
        <dbReference type="ARBA" id="ARBA00022958"/>
    </source>
</evidence>
<feature type="transmembrane region" description="Helical" evidence="13">
    <location>
        <begin position="442"/>
        <end position="461"/>
    </location>
</feature>
<evidence type="ECO:0000256" key="2">
    <source>
        <dbReference type="ARBA" id="ARBA00007019"/>
    </source>
</evidence>
<name>A0A1H8IZR2_9SPHN</name>
<feature type="transmembrane region" description="Helical" evidence="13">
    <location>
        <begin position="333"/>
        <end position="356"/>
    </location>
</feature>
<keyword evidence="9 13" id="KW-0630">Potassium</keyword>
<evidence type="ECO:0000256" key="3">
    <source>
        <dbReference type="ARBA" id="ARBA00022448"/>
    </source>
</evidence>
<evidence type="ECO:0000256" key="13">
    <source>
        <dbReference type="HAMAP-Rule" id="MF_01522"/>
    </source>
</evidence>
<evidence type="ECO:0000259" key="15">
    <source>
        <dbReference type="Pfam" id="PF22776"/>
    </source>
</evidence>
<keyword evidence="10 13" id="KW-1133">Transmembrane helix</keyword>
<feature type="transmembrane region" description="Helical" evidence="13">
    <location>
        <begin position="377"/>
        <end position="398"/>
    </location>
</feature>
<dbReference type="InterPro" id="IPR003855">
    <property type="entry name" value="K+_transporter"/>
</dbReference>
<feature type="transmembrane region" description="Helical" evidence="13">
    <location>
        <begin position="41"/>
        <end position="61"/>
    </location>
</feature>
<evidence type="ECO:0000256" key="6">
    <source>
        <dbReference type="ARBA" id="ARBA00022538"/>
    </source>
</evidence>
<dbReference type="EMBL" id="FOCF01000011">
    <property type="protein sequence ID" value="SEN73931.1"/>
    <property type="molecule type" value="Genomic_DNA"/>
</dbReference>
<comment type="subcellular location">
    <subcellularLocation>
        <location evidence="13">Cell membrane</location>
        <topology evidence="13">Multi-pass membrane protein</topology>
    </subcellularLocation>
    <subcellularLocation>
        <location evidence="1">Membrane</location>
        <topology evidence="1">Multi-pass membrane protein</topology>
    </subcellularLocation>
</comment>
<evidence type="ECO:0000256" key="1">
    <source>
        <dbReference type="ARBA" id="ARBA00004141"/>
    </source>
</evidence>
<feature type="transmembrane region" description="Helical" evidence="13">
    <location>
        <begin position="236"/>
        <end position="260"/>
    </location>
</feature>
<dbReference type="PANTHER" id="PTHR30540:SF79">
    <property type="entry name" value="LOW AFFINITY POTASSIUM TRANSPORT SYSTEM PROTEIN KUP"/>
    <property type="match status" value="1"/>
</dbReference>
<dbReference type="RefSeq" id="WP_093666953.1">
    <property type="nucleotide sequence ID" value="NZ_FOCF01000011.1"/>
</dbReference>
<dbReference type="STRING" id="1166340.SAMN05192583_3454"/>
<evidence type="ECO:0000256" key="11">
    <source>
        <dbReference type="ARBA" id="ARBA00023065"/>
    </source>
</evidence>
<dbReference type="GO" id="GO:0015079">
    <property type="term" value="F:potassium ion transmembrane transporter activity"/>
    <property type="evidence" value="ECO:0007669"/>
    <property type="project" value="UniProtKB-UniRule"/>
</dbReference>
<dbReference type="GO" id="GO:0015293">
    <property type="term" value="F:symporter activity"/>
    <property type="evidence" value="ECO:0007669"/>
    <property type="project" value="UniProtKB-UniRule"/>
</dbReference>
<dbReference type="InterPro" id="IPR023051">
    <property type="entry name" value="Kup"/>
</dbReference>
<dbReference type="PANTHER" id="PTHR30540">
    <property type="entry name" value="OSMOTIC STRESS POTASSIUM TRANSPORTER"/>
    <property type="match status" value="1"/>
</dbReference>
<feature type="transmembrane region" description="Helical" evidence="13">
    <location>
        <begin position="204"/>
        <end position="224"/>
    </location>
</feature>
<dbReference type="HAMAP" id="MF_01522">
    <property type="entry name" value="Kup"/>
    <property type="match status" value="1"/>
</dbReference>